<gene>
    <name evidence="1" type="ORF">NKI81_16600</name>
</gene>
<dbReference type="Proteomes" id="UP001480082">
    <property type="component" value="Unassembled WGS sequence"/>
</dbReference>
<name>A0ACC6T0Q0_9HYPH</name>
<protein>
    <submittedName>
        <fullName evidence="1">Amidohydrolase family protein</fullName>
    </submittedName>
</protein>
<reference evidence="1 2" key="1">
    <citation type="journal article" date="2024" name="Proc. Natl. Acad. Sci. U.S.A.">
        <title>The evolutionary genomics of adaptation to stress in wild rhizobium bacteria.</title>
        <authorList>
            <person name="Kehlet-Delgado H."/>
            <person name="Montoya A.P."/>
            <person name="Jensen K.T."/>
            <person name="Wendlandt C.E."/>
            <person name="Dexheimer C."/>
            <person name="Roberts M."/>
            <person name="Torres Martinez L."/>
            <person name="Friesen M.L."/>
            <person name="Griffitts J.S."/>
            <person name="Porter S.S."/>
        </authorList>
    </citation>
    <scope>NUCLEOTIDE SEQUENCE [LARGE SCALE GENOMIC DNA]</scope>
    <source>
        <strain evidence="1 2">M0468</strain>
    </source>
</reference>
<organism evidence="1 2">
    <name type="scientific">Mesorhizobium australicum</name>
    <dbReference type="NCBI Taxonomy" id="536018"/>
    <lineage>
        <taxon>Bacteria</taxon>
        <taxon>Pseudomonadati</taxon>
        <taxon>Pseudomonadota</taxon>
        <taxon>Alphaproteobacteria</taxon>
        <taxon>Hyphomicrobiales</taxon>
        <taxon>Phyllobacteriaceae</taxon>
        <taxon>Mesorhizobium</taxon>
    </lineage>
</organism>
<comment type="caution">
    <text evidence="1">The sequence shown here is derived from an EMBL/GenBank/DDBJ whole genome shotgun (WGS) entry which is preliminary data.</text>
</comment>
<keyword evidence="2" id="KW-1185">Reference proteome</keyword>
<evidence type="ECO:0000313" key="1">
    <source>
        <dbReference type="EMBL" id="MER9285571.1"/>
    </source>
</evidence>
<proteinExistence type="predicted"/>
<dbReference type="EMBL" id="JAMYRI010000009">
    <property type="protein sequence ID" value="MER9285571.1"/>
    <property type="molecule type" value="Genomic_DNA"/>
</dbReference>
<accession>A0ACC6T0Q0</accession>
<sequence>MPSFPIIDSHLHIWRPDLIDISWLNSAGKLNRGFTLQDFDEASAAVEVEAMVFVECDVDETATLAEARWVADVARQDHRIRAIVAQAPIHKGDAVRGHLEKLRDIALMRGVRRLLQQEADADFALRPDFIDGLKALSEFGWSFDICITYRQMESTIKLVRRFPEMRFVLDHIGKPGIREHRFQPWADQMKELARSGNVVCKLSGVATEAEHAHWTVSDIEPFMTTALEAFGTKRLMFAGDWPVATNAVSYVGWVQAVDEVMSKLSGSELRALYRDNAIETYKLNV</sequence>
<evidence type="ECO:0000313" key="2">
    <source>
        <dbReference type="Proteomes" id="UP001480082"/>
    </source>
</evidence>